<evidence type="ECO:0000256" key="1">
    <source>
        <dbReference type="SAM" id="SignalP"/>
    </source>
</evidence>
<dbReference type="GeneID" id="20351142"/>
<evidence type="ECO:0000313" key="3">
    <source>
        <dbReference type="EnsemblFungi" id="EJT71426"/>
    </source>
</evidence>
<organism evidence="2">
    <name type="scientific">Gaeumannomyces tritici (strain R3-111a-1)</name>
    <name type="common">Wheat and barley take-all root rot fungus</name>
    <name type="synonym">Gaeumannomyces graminis var. tritici</name>
    <dbReference type="NCBI Taxonomy" id="644352"/>
    <lineage>
        <taxon>Eukaryota</taxon>
        <taxon>Fungi</taxon>
        <taxon>Dikarya</taxon>
        <taxon>Ascomycota</taxon>
        <taxon>Pezizomycotina</taxon>
        <taxon>Sordariomycetes</taxon>
        <taxon>Sordariomycetidae</taxon>
        <taxon>Magnaporthales</taxon>
        <taxon>Magnaporthaceae</taxon>
        <taxon>Gaeumannomyces</taxon>
    </lineage>
</organism>
<sequence length="376" mass="37995">MLSSLISAAVLGGLSGLAAAAPNPVPAPQALPAGCSADNCLRAMRNAAKSATAASFCRAYMGVAAVETVIVGTVVPTIRVASTVTSDETATYTRVETATDVLTVRVDTTATVLVTSTTTRALARRTDVPVPDFLRQYPTDRLASACSCMDLPRATERVIFTAPAVTVVAVATVAVTASVDVVETMRTTTTTSIANPPSTTTVRVVATVAPAAPATFVLRGTGTDPSTSGRYLKPATRSLLFGTGGRAEAAAFSLDAADGSLLLLTSGGGDAMPCILGLENDAPEFGFPVRCVARTARDACVAARTCLSPRFAAPAGVLVPANLGGAGRVDATYTVLRGCRDGAGAWYLALTPAVLPPTSVRAGCVVVGLATEAASA</sequence>
<dbReference type="RefSeq" id="XP_009226823.1">
    <property type="nucleotide sequence ID" value="XM_009228559.1"/>
</dbReference>
<gene>
    <name evidence="3" type="primary">20351142</name>
    <name evidence="2" type="ORF">GGTG_10684</name>
</gene>
<reference evidence="2" key="2">
    <citation type="submission" date="2010-07" db="EMBL/GenBank/DDBJ databases">
        <authorList>
            <consortium name="The Broad Institute Genome Sequencing Platform"/>
            <consortium name="Broad Institute Genome Sequencing Center for Infectious Disease"/>
            <person name="Ma L.-J."/>
            <person name="Dead R."/>
            <person name="Young S."/>
            <person name="Zeng Q."/>
            <person name="Koehrsen M."/>
            <person name="Alvarado L."/>
            <person name="Berlin A."/>
            <person name="Chapman S.B."/>
            <person name="Chen Z."/>
            <person name="Freedman E."/>
            <person name="Gellesch M."/>
            <person name="Goldberg J."/>
            <person name="Griggs A."/>
            <person name="Gujja S."/>
            <person name="Heilman E.R."/>
            <person name="Heiman D."/>
            <person name="Hepburn T."/>
            <person name="Howarth C."/>
            <person name="Jen D."/>
            <person name="Larson L."/>
            <person name="Mehta T."/>
            <person name="Neiman D."/>
            <person name="Pearson M."/>
            <person name="Roberts A."/>
            <person name="Saif S."/>
            <person name="Shea T."/>
            <person name="Shenoy N."/>
            <person name="Sisk P."/>
            <person name="Stolte C."/>
            <person name="Sykes S."/>
            <person name="Walk T."/>
            <person name="White J."/>
            <person name="Yandava C."/>
            <person name="Haas B."/>
            <person name="Nusbaum C."/>
            <person name="Birren B."/>
        </authorList>
    </citation>
    <scope>NUCLEOTIDE SEQUENCE</scope>
    <source>
        <strain evidence="2">R3-111a-1</strain>
    </source>
</reference>
<evidence type="ECO:0000313" key="2">
    <source>
        <dbReference type="EMBL" id="EJT71426.1"/>
    </source>
</evidence>
<dbReference type="EMBL" id="GL385400">
    <property type="protein sequence ID" value="EJT71426.1"/>
    <property type="molecule type" value="Genomic_DNA"/>
</dbReference>
<dbReference type="EnsemblFungi" id="EJT71426">
    <property type="protein sequence ID" value="EJT71426"/>
    <property type="gene ID" value="GGTG_10684"/>
</dbReference>
<accession>J3PB10</accession>
<dbReference type="STRING" id="644352.J3PB10"/>
<keyword evidence="1" id="KW-0732">Signal</keyword>
<reference evidence="4" key="1">
    <citation type="submission" date="2010-07" db="EMBL/GenBank/DDBJ databases">
        <title>The genome sequence of Gaeumannomyces graminis var. tritici strain R3-111a-1.</title>
        <authorList>
            <consortium name="The Broad Institute Genome Sequencing Platform"/>
            <person name="Ma L.-J."/>
            <person name="Dead R."/>
            <person name="Young S."/>
            <person name="Zeng Q."/>
            <person name="Koehrsen M."/>
            <person name="Alvarado L."/>
            <person name="Berlin A."/>
            <person name="Chapman S.B."/>
            <person name="Chen Z."/>
            <person name="Freedman E."/>
            <person name="Gellesch M."/>
            <person name="Goldberg J."/>
            <person name="Griggs A."/>
            <person name="Gujja S."/>
            <person name="Heilman E.R."/>
            <person name="Heiman D."/>
            <person name="Hepburn T."/>
            <person name="Howarth C."/>
            <person name="Jen D."/>
            <person name="Larson L."/>
            <person name="Mehta T."/>
            <person name="Neiman D."/>
            <person name="Pearson M."/>
            <person name="Roberts A."/>
            <person name="Saif S."/>
            <person name="Shea T."/>
            <person name="Shenoy N."/>
            <person name="Sisk P."/>
            <person name="Stolte C."/>
            <person name="Sykes S."/>
            <person name="Walk T."/>
            <person name="White J."/>
            <person name="Yandava C."/>
            <person name="Haas B."/>
            <person name="Nusbaum C."/>
            <person name="Birren B."/>
        </authorList>
    </citation>
    <scope>NUCLEOTIDE SEQUENCE [LARGE SCALE GENOMIC DNA]</scope>
    <source>
        <strain evidence="4">R3-111a-1</strain>
    </source>
</reference>
<feature type="signal peptide" evidence="1">
    <location>
        <begin position="1"/>
        <end position="20"/>
    </location>
</feature>
<name>J3PB10_GAET3</name>
<dbReference type="Proteomes" id="UP000006039">
    <property type="component" value="Unassembled WGS sequence"/>
</dbReference>
<reference evidence="3" key="4">
    <citation type="journal article" date="2015" name="G3 (Bethesda)">
        <title>Genome sequences of three phytopathogenic species of the Magnaporthaceae family of fungi.</title>
        <authorList>
            <person name="Okagaki L.H."/>
            <person name="Nunes C.C."/>
            <person name="Sailsbery J."/>
            <person name="Clay B."/>
            <person name="Brown D."/>
            <person name="John T."/>
            <person name="Oh Y."/>
            <person name="Young N."/>
            <person name="Fitzgerald M."/>
            <person name="Haas B.J."/>
            <person name="Zeng Q."/>
            <person name="Young S."/>
            <person name="Adiconis X."/>
            <person name="Fan L."/>
            <person name="Levin J.Z."/>
            <person name="Mitchell T.K."/>
            <person name="Okubara P.A."/>
            <person name="Farman M.L."/>
            <person name="Kohn L.M."/>
            <person name="Birren B."/>
            <person name="Ma L.-J."/>
            <person name="Dean R.A."/>
        </authorList>
    </citation>
    <scope>NUCLEOTIDE SEQUENCE</scope>
    <source>
        <strain evidence="3">R3-111a-1</strain>
    </source>
</reference>
<reference evidence="2" key="3">
    <citation type="submission" date="2010-09" db="EMBL/GenBank/DDBJ databases">
        <title>Annotation of Gaeumannomyces graminis var. tritici R3-111a-1.</title>
        <authorList>
            <consortium name="The Broad Institute Genome Sequencing Platform"/>
            <person name="Ma L.-J."/>
            <person name="Dead R."/>
            <person name="Young S.K."/>
            <person name="Zeng Q."/>
            <person name="Gargeya S."/>
            <person name="Fitzgerald M."/>
            <person name="Haas B."/>
            <person name="Abouelleil A."/>
            <person name="Alvarado L."/>
            <person name="Arachchi H.M."/>
            <person name="Berlin A."/>
            <person name="Brown A."/>
            <person name="Chapman S.B."/>
            <person name="Chen Z."/>
            <person name="Dunbar C."/>
            <person name="Freedman E."/>
            <person name="Gearin G."/>
            <person name="Gellesch M."/>
            <person name="Goldberg J."/>
            <person name="Griggs A."/>
            <person name="Gujja S."/>
            <person name="Heiman D."/>
            <person name="Howarth C."/>
            <person name="Larson L."/>
            <person name="Lui A."/>
            <person name="MacDonald P.J.P."/>
            <person name="Mehta T."/>
            <person name="Montmayeur A."/>
            <person name="Murphy C."/>
            <person name="Neiman D."/>
            <person name="Pearson M."/>
            <person name="Priest M."/>
            <person name="Roberts A."/>
            <person name="Saif S."/>
            <person name="Shea T."/>
            <person name="Shenoy N."/>
            <person name="Sisk P."/>
            <person name="Stolte C."/>
            <person name="Sykes S."/>
            <person name="Yandava C."/>
            <person name="Wortman J."/>
            <person name="Nusbaum C."/>
            <person name="Birren B."/>
        </authorList>
    </citation>
    <scope>NUCLEOTIDE SEQUENCE</scope>
    <source>
        <strain evidence="2">R3-111a-1</strain>
    </source>
</reference>
<protein>
    <submittedName>
        <fullName evidence="2 3">Uncharacterized protein</fullName>
    </submittedName>
</protein>
<dbReference type="VEuPathDB" id="FungiDB:GGTG_10684"/>
<dbReference type="HOGENOM" id="CLU_735753_0_0_1"/>
<evidence type="ECO:0000313" key="4">
    <source>
        <dbReference type="Proteomes" id="UP000006039"/>
    </source>
</evidence>
<feature type="chain" id="PRO_5015095168" evidence="1">
    <location>
        <begin position="21"/>
        <end position="376"/>
    </location>
</feature>
<dbReference type="AlphaFoldDB" id="J3PB10"/>
<proteinExistence type="predicted"/>
<keyword evidence="4" id="KW-1185">Reference proteome</keyword>
<dbReference type="eggNOG" id="ENOG502SS9Q">
    <property type="taxonomic scope" value="Eukaryota"/>
</dbReference>
<reference evidence="3" key="5">
    <citation type="submission" date="2018-04" db="UniProtKB">
        <authorList>
            <consortium name="EnsemblFungi"/>
        </authorList>
    </citation>
    <scope>IDENTIFICATION</scope>
    <source>
        <strain evidence="3">R3-111a-1</strain>
    </source>
</reference>